<organism evidence="2 3">
    <name type="scientific">Vanrija albida</name>
    <dbReference type="NCBI Taxonomy" id="181172"/>
    <lineage>
        <taxon>Eukaryota</taxon>
        <taxon>Fungi</taxon>
        <taxon>Dikarya</taxon>
        <taxon>Basidiomycota</taxon>
        <taxon>Agaricomycotina</taxon>
        <taxon>Tremellomycetes</taxon>
        <taxon>Trichosporonales</taxon>
        <taxon>Trichosporonaceae</taxon>
        <taxon>Vanrija</taxon>
    </lineage>
</organism>
<dbReference type="RefSeq" id="XP_069210190.1">
    <property type="nucleotide sequence ID" value="XM_069352772.1"/>
</dbReference>
<dbReference type="EMBL" id="JBBXJM010000003">
    <property type="protein sequence ID" value="KAL1410246.1"/>
    <property type="molecule type" value="Genomic_DNA"/>
</dbReference>
<evidence type="ECO:0000256" key="1">
    <source>
        <dbReference type="SAM" id="MobiDB-lite"/>
    </source>
</evidence>
<name>A0ABR3Q676_9TREE</name>
<sequence>MAQGQHSSQLKEGFLIARYSYPRLPSNMTNAVPPSSKEAFIPWMDSQSFPFIIDAITAYADYKTLLAFRATSKAMHARADALLHHHLVLTTEEYPHESWIVLSHYGVMTMSLPGIVVRSFSHDQRLYKIPALMDWNGNEWNDQVHGDSITIGPHTVMGSARAPVTGVDIIGHVPTNGIASLLHAAPNLHTTRYFGIEQGLCAVATGTPNSIINTYLISPNGDAPRHPTFNYMVPTVGGTTRLVVTIGYQKGNNLLPMGNVELYDLPRDITDVVFAFRPAPDDVVEAQKAEYGQFWEVDDEAPVSPPPGKKRKSKATSGLQSPKTARGVLSEVIPKVAMFFKSAYFKKLGYTIRFTFVGTEVMDPKIFGLAAGDDFKTEVLNGVEAAMLDPESELQRNVKPYRPLTYDEMDALRAVGEKHIICMTEKEYQASIKAGQYSLETPEF</sequence>
<feature type="region of interest" description="Disordered" evidence="1">
    <location>
        <begin position="297"/>
        <end position="322"/>
    </location>
</feature>
<protein>
    <recommendedName>
        <fullName evidence="4">F-box domain-containing protein</fullName>
    </recommendedName>
</protein>
<accession>A0ABR3Q676</accession>
<gene>
    <name evidence="2" type="ORF">Q8F55_004251</name>
</gene>
<dbReference type="GeneID" id="95985294"/>
<comment type="caution">
    <text evidence="2">The sequence shown here is derived from an EMBL/GenBank/DDBJ whole genome shotgun (WGS) entry which is preliminary data.</text>
</comment>
<evidence type="ECO:0008006" key="4">
    <source>
        <dbReference type="Google" id="ProtNLM"/>
    </source>
</evidence>
<evidence type="ECO:0000313" key="2">
    <source>
        <dbReference type="EMBL" id="KAL1410246.1"/>
    </source>
</evidence>
<reference evidence="2 3" key="1">
    <citation type="submission" date="2023-08" db="EMBL/GenBank/DDBJ databases">
        <title>Annotated Genome Sequence of Vanrija albida AlHP1.</title>
        <authorList>
            <person name="Herzog R."/>
        </authorList>
    </citation>
    <scope>NUCLEOTIDE SEQUENCE [LARGE SCALE GENOMIC DNA]</scope>
    <source>
        <strain evidence="2 3">AlHP1</strain>
    </source>
</reference>
<proteinExistence type="predicted"/>
<dbReference type="Proteomes" id="UP001565368">
    <property type="component" value="Unassembled WGS sequence"/>
</dbReference>
<evidence type="ECO:0000313" key="3">
    <source>
        <dbReference type="Proteomes" id="UP001565368"/>
    </source>
</evidence>
<keyword evidence="3" id="KW-1185">Reference proteome</keyword>